<accession>A0AAU8IEC0</accession>
<evidence type="ECO:0000256" key="7">
    <source>
        <dbReference type="ARBA" id="ARBA00034754"/>
    </source>
</evidence>
<keyword evidence="6" id="KW-0239">DNA-directed DNA polymerase</keyword>
<dbReference type="InterPro" id="IPR008921">
    <property type="entry name" value="DNA_pol3_clamp-load_cplx_C"/>
</dbReference>
<evidence type="ECO:0000256" key="3">
    <source>
        <dbReference type="ARBA" id="ARBA00022679"/>
    </source>
</evidence>
<dbReference type="EC" id="2.7.7.7" evidence="1"/>
<feature type="domain" description="DNA polymerase III delta subunit-like C-terminal" evidence="10">
    <location>
        <begin position="217"/>
        <end position="336"/>
    </location>
</feature>
<comment type="catalytic activity">
    <reaction evidence="8">
        <text>DNA(n) + a 2'-deoxyribonucleoside 5'-triphosphate = DNA(n+1) + diphosphate</text>
        <dbReference type="Rhea" id="RHEA:22508"/>
        <dbReference type="Rhea" id="RHEA-COMP:17339"/>
        <dbReference type="Rhea" id="RHEA-COMP:17340"/>
        <dbReference type="ChEBI" id="CHEBI:33019"/>
        <dbReference type="ChEBI" id="CHEBI:61560"/>
        <dbReference type="ChEBI" id="CHEBI:173112"/>
        <dbReference type="EC" id="2.7.7.7"/>
    </reaction>
</comment>
<dbReference type="GO" id="GO:0006261">
    <property type="term" value="P:DNA-templated DNA replication"/>
    <property type="evidence" value="ECO:0007669"/>
    <property type="project" value="TreeGrafter"/>
</dbReference>
<sequence>MVKAKNADLSIQKPLAPVYLLFGKQDYLIRLMEKNLINEALEGEDRDFNLSTYDMLKVSLETALEDADTIPFLGEKKAVILENSYFLASERAKPKVEQNPKKLEQYLQNPSPGTVLLLVAPYEKLDRRKKLVKTLEKSARVYELNGLSDHTLYQILSQIVASYGAVYTKSGHEQLVASVGTDLARLASEAGKCALYCGRERPVDREVVLEICSRSLETNVFLLVNKVMQKKTAEALHLVHELISMKEEPLKLLALLERQFRITYQVACYRDAGFTQRSIAGKIGVHPYAVKLAGEQTRLYTPSMLKYALEKCTETDYQIKTGQADKILALELLIHRISETS</sequence>
<dbReference type="Pfam" id="PF06144">
    <property type="entry name" value="DNA_pol3_delta"/>
    <property type="match status" value="1"/>
</dbReference>
<dbReference type="InterPro" id="IPR048466">
    <property type="entry name" value="DNA_pol3_delta-like_C"/>
</dbReference>
<name>A0AAU8IEC0_9BACL</name>
<organism evidence="11">
    <name type="scientific">Sporolactobacillus sp. Y61</name>
    <dbReference type="NCBI Taxonomy" id="3160863"/>
    <lineage>
        <taxon>Bacteria</taxon>
        <taxon>Bacillati</taxon>
        <taxon>Bacillota</taxon>
        <taxon>Bacilli</taxon>
        <taxon>Bacillales</taxon>
        <taxon>Sporolactobacillaceae</taxon>
        <taxon>Sporolactobacillus</taxon>
    </lineage>
</organism>
<evidence type="ECO:0000256" key="8">
    <source>
        <dbReference type="ARBA" id="ARBA00049244"/>
    </source>
</evidence>
<dbReference type="SUPFAM" id="SSF52540">
    <property type="entry name" value="P-loop containing nucleoside triphosphate hydrolases"/>
    <property type="match status" value="1"/>
</dbReference>
<proteinExistence type="inferred from homology"/>
<dbReference type="SUPFAM" id="SSF48019">
    <property type="entry name" value="post-AAA+ oligomerization domain-like"/>
    <property type="match status" value="1"/>
</dbReference>
<dbReference type="AlphaFoldDB" id="A0AAU8IEC0"/>
<dbReference type="InterPro" id="IPR005790">
    <property type="entry name" value="DNA_polIII_delta"/>
</dbReference>
<protein>
    <recommendedName>
        <fullName evidence="2">DNA polymerase III subunit delta</fullName>
        <ecNumber evidence="1">2.7.7.7</ecNumber>
    </recommendedName>
</protein>
<evidence type="ECO:0000259" key="9">
    <source>
        <dbReference type="Pfam" id="PF06144"/>
    </source>
</evidence>
<dbReference type="GO" id="GO:0003677">
    <property type="term" value="F:DNA binding"/>
    <property type="evidence" value="ECO:0007669"/>
    <property type="project" value="InterPro"/>
</dbReference>
<dbReference type="GO" id="GO:0009360">
    <property type="term" value="C:DNA polymerase III complex"/>
    <property type="evidence" value="ECO:0007669"/>
    <property type="project" value="InterPro"/>
</dbReference>
<keyword evidence="3 11" id="KW-0808">Transferase</keyword>
<dbReference type="Gene3D" id="1.10.8.60">
    <property type="match status" value="1"/>
</dbReference>
<evidence type="ECO:0000256" key="1">
    <source>
        <dbReference type="ARBA" id="ARBA00012417"/>
    </source>
</evidence>
<evidence type="ECO:0000256" key="4">
    <source>
        <dbReference type="ARBA" id="ARBA00022695"/>
    </source>
</evidence>
<evidence type="ECO:0000256" key="6">
    <source>
        <dbReference type="ARBA" id="ARBA00022932"/>
    </source>
</evidence>
<dbReference type="Gene3D" id="1.20.272.10">
    <property type="match status" value="1"/>
</dbReference>
<comment type="similarity">
    <text evidence="7">Belongs to the DNA polymerase HolA subunit family.</text>
</comment>
<dbReference type="PANTHER" id="PTHR34388:SF1">
    <property type="entry name" value="DNA POLYMERASE III SUBUNIT DELTA"/>
    <property type="match status" value="1"/>
</dbReference>
<evidence type="ECO:0000256" key="5">
    <source>
        <dbReference type="ARBA" id="ARBA00022705"/>
    </source>
</evidence>
<dbReference type="RefSeq" id="WP_129929815.1">
    <property type="nucleotide sequence ID" value="NZ_CP159510.1"/>
</dbReference>
<dbReference type="NCBIfam" id="TIGR01128">
    <property type="entry name" value="holA"/>
    <property type="match status" value="1"/>
</dbReference>
<dbReference type="InterPro" id="IPR027417">
    <property type="entry name" value="P-loop_NTPase"/>
</dbReference>
<evidence type="ECO:0000259" key="10">
    <source>
        <dbReference type="Pfam" id="PF21694"/>
    </source>
</evidence>
<feature type="domain" description="DNA polymerase III delta N-terminal" evidence="9">
    <location>
        <begin position="19"/>
        <end position="143"/>
    </location>
</feature>
<gene>
    <name evidence="11" type="primary">holA</name>
    <name evidence="11" type="ORF">ABNN70_12990</name>
</gene>
<evidence type="ECO:0000256" key="2">
    <source>
        <dbReference type="ARBA" id="ARBA00017703"/>
    </source>
</evidence>
<dbReference type="Pfam" id="PF21694">
    <property type="entry name" value="DNA_pol3_delta_C"/>
    <property type="match status" value="1"/>
</dbReference>
<dbReference type="GO" id="GO:0003887">
    <property type="term" value="F:DNA-directed DNA polymerase activity"/>
    <property type="evidence" value="ECO:0007669"/>
    <property type="project" value="UniProtKB-KW"/>
</dbReference>
<reference evidence="11" key="1">
    <citation type="submission" date="2024-06" db="EMBL/GenBank/DDBJ databases">
        <authorList>
            <person name="Fan A."/>
            <person name="Zhang F.Y."/>
            <person name="Zhang L."/>
        </authorList>
    </citation>
    <scope>NUCLEOTIDE SEQUENCE</scope>
    <source>
        <strain evidence="11">Y61</strain>
    </source>
</reference>
<dbReference type="Gene3D" id="3.40.50.300">
    <property type="entry name" value="P-loop containing nucleotide triphosphate hydrolases"/>
    <property type="match status" value="1"/>
</dbReference>
<dbReference type="InterPro" id="IPR010372">
    <property type="entry name" value="DNA_pol3_delta_N"/>
</dbReference>
<dbReference type="PANTHER" id="PTHR34388">
    <property type="entry name" value="DNA POLYMERASE III SUBUNIT DELTA"/>
    <property type="match status" value="1"/>
</dbReference>
<evidence type="ECO:0000313" key="11">
    <source>
        <dbReference type="EMBL" id="XCJ16553.1"/>
    </source>
</evidence>
<keyword evidence="4 11" id="KW-0548">Nucleotidyltransferase</keyword>
<keyword evidence="5" id="KW-0235">DNA replication</keyword>
<dbReference type="EMBL" id="CP159510">
    <property type="protein sequence ID" value="XCJ16553.1"/>
    <property type="molecule type" value="Genomic_DNA"/>
</dbReference>